<accession>A0A8B8DI19</accession>
<sequence length="101" mass="11704">MTRFWISSFLILAFIGGLLAQTGSHIHLNDAIRVRLLVYSGRSDPVWNVPRSSPFYRNISILLRMNNSRPPNPFPRLGYNGFDVMLPGSRRKPFRPDRFRS</sequence>
<keyword evidence="2" id="KW-1185">Reference proteome</keyword>
<dbReference type="GeneID" id="111127065"/>
<proteinExistence type="predicted"/>
<feature type="chain" id="PRO_5034715748" evidence="1">
    <location>
        <begin position="21"/>
        <end position="101"/>
    </location>
</feature>
<evidence type="ECO:0000313" key="3">
    <source>
        <dbReference type="RefSeq" id="XP_022327777.1"/>
    </source>
</evidence>
<gene>
    <name evidence="3" type="primary">LOC111127065</name>
</gene>
<organism evidence="2 3">
    <name type="scientific">Crassostrea virginica</name>
    <name type="common">Eastern oyster</name>
    <dbReference type="NCBI Taxonomy" id="6565"/>
    <lineage>
        <taxon>Eukaryota</taxon>
        <taxon>Metazoa</taxon>
        <taxon>Spiralia</taxon>
        <taxon>Lophotrochozoa</taxon>
        <taxon>Mollusca</taxon>
        <taxon>Bivalvia</taxon>
        <taxon>Autobranchia</taxon>
        <taxon>Pteriomorphia</taxon>
        <taxon>Ostreida</taxon>
        <taxon>Ostreoidea</taxon>
        <taxon>Ostreidae</taxon>
        <taxon>Crassostrea</taxon>
    </lineage>
</organism>
<dbReference type="AlphaFoldDB" id="A0A8B8DI19"/>
<protein>
    <submittedName>
        <fullName evidence="3">Uncharacterized protein LOC111127065</fullName>
    </submittedName>
</protein>
<evidence type="ECO:0000313" key="2">
    <source>
        <dbReference type="Proteomes" id="UP000694844"/>
    </source>
</evidence>
<evidence type="ECO:0000256" key="1">
    <source>
        <dbReference type="SAM" id="SignalP"/>
    </source>
</evidence>
<dbReference type="KEGG" id="cvn:111127065"/>
<dbReference type="RefSeq" id="XP_022327777.1">
    <property type="nucleotide sequence ID" value="XM_022472069.1"/>
</dbReference>
<dbReference type="Proteomes" id="UP000694844">
    <property type="component" value="Chromosome 3"/>
</dbReference>
<keyword evidence="1" id="KW-0732">Signal</keyword>
<name>A0A8B8DI19_CRAVI</name>
<reference evidence="3" key="1">
    <citation type="submission" date="2025-08" db="UniProtKB">
        <authorList>
            <consortium name="RefSeq"/>
        </authorList>
    </citation>
    <scope>IDENTIFICATION</scope>
    <source>
        <tissue evidence="3">Whole sample</tissue>
    </source>
</reference>
<feature type="signal peptide" evidence="1">
    <location>
        <begin position="1"/>
        <end position="20"/>
    </location>
</feature>
<dbReference type="OrthoDB" id="10422783at2759"/>